<evidence type="ECO:0000259" key="3">
    <source>
        <dbReference type="SMART" id="SM00343"/>
    </source>
</evidence>
<dbReference type="SMART" id="SM00343">
    <property type="entry name" value="ZnF_C2HC"/>
    <property type="match status" value="2"/>
</dbReference>
<accession>A0A699IHA2</accession>
<feature type="compositionally biased region" description="Basic and acidic residues" evidence="2">
    <location>
        <begin position="411"/>
        <end position="420"/>
    </location>
</feature>
<dbReference type="InterPro" id="IPR036875">
    <property type="entry name" value="Znf_CCHC_sf"/>
</dbReference>
<dbReference type="GO" id="GO:0003676">
    <property type="term" value="F:nucleic acid binding"/>
    <property type="evidence" value="ECO:0007669"/>
    <property type="project" value="InterPro"/>
</dbReference>
<organism evidence="4">
    <name type="scientific">Tanacetum cinerariifolium</name>
    <name type="common">Dalmatian daisy</name>
    <name type="synonym">Chrysanthemum cinerariifolium</name>
    <dbReference type="NCBI Taxonomy" id="118510"/>
    <lineage>
        <taxon>Eukaryota</taxon>
        <taxon>Viridiplantae</taxon>
        <taxon>Streptophyta</taxon>
        <taxon>Embryophyta</taxon>
        <taxon>Tracheophyta</taxon>
        <taxon>Spermatophyta</taxon>
        <taxon>Magnoliopsida</taxon>
        <taxon>eudicotyledons</taxon>
        <taxon>Gunneridae</taxon>
        <taxon>Pentapetalae</taxon>
        <taxon>asterids</taxon>
        <taxon>campanulids</taxon>
        <taxon>Asterales</taxon>
        <taxon>Asteraceae</taxon>
        <taxon>Asteroideae</taxon>
        <taxon>Anthemideae</taxon>
        <taxon>Anthemidinae</taxon>
        <taxon>Tanacetum</taxon>
    </lineage>
</organism>
<proteinExistence type="predicted"/>
<feature type="region of interest" description="Disordered" evidence="2">
    <location>
        <begin position="328"/>
        <end position="352"/>
    </location>
</feature>
<keyword evidence="1" id="KW-0175">Coiled coil</keyword>
<comment type="caution">
    <text evidence="4">The sequence shown here is derived from an EMBL/GenBank/DDBJ whole genome shotgun (WGS) entry which is preliminary data.</text>
</comment>
<dbReference type="SUPFAM" id="SSF57756">
    <property type="entry name" value="Retrovirus zinc finger-like domains"/>
    <property type="match status" value="1"/>
</dbReference>
<feature type="region of interest" description="Disordered" evidence="2">
    <location>
        <begin position="402"/>
        <end position="431"/>
    </location>
</feature>
<gene>
    <name evidence="4" type="ORF">Tci_526595</name>
</gene>
<feature type="coiled-coil region" evidence="1">
    <location>
        <begin position="276"/>
        <end position="303"/>
    </location>
</feature>
<feature type="domain" description="CCHC-type" evidence="3">
    <location>
        <begin position="33"/>
        <end position="49"/>
    </location>
</feature>
<dbReference type="GO" id="GO:0008270">
    <property type="term" value="F:zinc ion binding"/>
    <property type="evidence" value="ECO:0007669"/>
    <property type="project" value="InterPro"/>
</dbReference>
<evidence type="ECO:0000256" key="1">
    <source>
        <dbReference type="SAM" id="Coils"/>
    </source>
</evidence>
<dbReference type="InterPro" id="IPR001878">
    <property type="entry name" value="Znf_CCHC"/>
</dbReference>
<reference evidence="4" key="1">
    <citation type="journal article" date="2019" name="Sci. Rep.">
        <title>Draft genome of Tanacetum cinerariifolium, the natural source of mosquito coil.</title>
        <authorList>
            <person name="Yamashiro T."/>
            <person name="Shiraishi A."/>
            <person name="Satake H."/>
            <person name="Nakayama K."/>
        </authorList>
    </citation>
    <scope>NUCLEOTIDE SEQUENCE</scope>
</reference>
<evidence type="ECO:0000256" key="2">
    <source>
        <dbReference type="SAM" id="MobiDB-lite"/>
    </source>
</evidence>
<sequence>MLTMRVKRFIKKTERNLNFNGKETVGFDKTKVECYNYHMRGHFARECRAPRSQKTRNGDNTRRTIVHQKNEAVFEEDIAFLKYDVKNVAFVSSDNTSSINEAVNTAHNVSAASSQGQASTSTYADDVTFSFFANQSNSLQLDNEDLEKIGTDDLEEIDLKWQVAMLAMRVKRFIKKTGRNLNFNGKETVGFDKIKVECYNYHIRGHFARECRAPRSQGNRNRDNRRRVGLVETPTNALVVTDGMGYDWSYQAEEGPTDFALMAFSSSGSSSSDIKLEESLKEKDDLKLKLEKFETSLRNLTNLINSQLSSKDKTGLGYDSQLNERDLNNKSDMFKSASDSSVNESEEDNNQENVRYKTGEGYHAVLSPYTGNFMPPRPDLSFAGLDDSVFKSAISKTVTSVHETETSTSKISKESMEKPKTVWSSAPIIEE</sequence>
<dbReference type="Gene3D" id="4.10.60.10">
    <property type="entry name" value="Zinc finger, CCHC-type"/>
    <property type="match status" value="1"/>
</dbReference>
<name>A0A699IHA2_TANCI</name>
<evidence type="ECO:0000313" key="4">
    <source>
        <dbReference type="EMBL" id="GEZ54622.1"/>
    </source>
</evidence>
<dbReference type="EMBL" id="BKCJ010292162">
    <property type="protein sequence ID" value="GEZ54622.1"/>
    <property type="molecule type" value="Genomic_DNA"/>
</dbReference>
<feature type="domain" description="CCHC-type" evidence="3">
    <location>
        <begin position="197"/>
        <end position="213"/>
    </location>
</feature>
<protein>
    <recommendedName>
        <fullName evidence="3">CCHC-type domain-containing protein</fullName>
    </recommendedName>
</protein>
<dbReference type="AlphaFoldDB" id="A0A699IHA2"/>